<gene>
    <name evidence="1" type="ORF">O6H91_23G059300</name>
</gene>
<proteinExistence type="predicted"/>
<sequence length="534" mass="57940">MDSLVFIGLALSTVIGNVIAYNGDGVFLRLHDPRSLGGSESMRWNQMLRGPGKVHLSPEKAYIKASSRWVDTQFFARKISQLKRQESLTSTTSRTFFVTDNGADPTGKTDSTAAIQKTINQAFDVSTSHSLMPGVPDLGGVDIHLEGGDYLISSPVSFPSIGGGNVLLHGGTLRASQSFPKDGYLIQLWSSYSTRVNISEFSKSFSKDRGLDDIALDGQANRYPYEVITIRDLMLDANFRGGGILIVNSLRTTVENLYISHFTTEGIRVEGGHETYISNSFIGQYITAGGDPRERSFSGVGIFMMSNDNVISNVVVFSAAVGISVSGQANLLTGIHLYNKATGFQGVGMYVRLPGYTQTRILGCYLDYTGIVAEDPVQLQISDSFFLGDANILLRSTRRYLSVESVIITHNLFSGTGKGVPVVALDESAGSFSNIQQTVVDQNTADGMVLKSTVARGTVMGTTSVWTIDFSQRLLFKNLIRNVQYSVFCPGSSFPRHALRSVVNNKIAVQTDSVVYGTVSAVVDQSSDSLSYKE</sequence>
<evidence type="ECO:0000313" key="2">
    <source>
        <dbReference type="Proteomes" id="UP001162992"/>
    </source>
</evidence>
<protein>
    <submittedName>
        <fullName evidence="1">Uncharacterized protein</fullName>
    </submittedName>
</protein>
<reference evidence="2" key="1">
    <citation type="journal article" date="2024" name="Proc. Natl. Acad. Sci. U.S.A.">
        <title>Extraordinary preservation of gene collinearity over three hundred million years revealed in homosporous lycophytes.</title>
        <authorList>
            <person name="Li C."/>
            <person name="Wickell D."/>
            <person name="Kuo L.Y."/>
            <person name="Chen X."/>
            <person name="Nie B."/>
            <person name="Liao X."/>
            <person name="Peng D."/>
            <person name="Ji J."/>
            <person name="Jenkins J."/>
            <person name="Williams M."/>
            <person name="Shu S."/>
            <person name="Plott C."/>
            <person name="Barry K."/>
            <person name="Rajasekar S."/>
            <person name="Grimwood J."/>
            <person name="Han X."/>
            <person name="Sun S."/>
            <person name="Hou Z."/>
            <person name="He W."/>
            <person name="Dai G."/>
            <person name="Sun C."/>
            <person name="Schmutz J."/>
            <person name="Leebens-Mack J.H."/>
            <person name="Li F.W."/>
            <person name="Wang L."/>
        </authorList>
    </citation>
    <scope>NUCLEOTIDE SEQUENCE [LARGE SCALE GENOMIC DNA]</scope>
    <source>
        <strain evidence="2">cv. PW_Plant_1</strain>
    </source>
</reference>
<accession>A0ACC2AB85</accession>
<name>A0ACC2AB85_DIPCM</name>
<organism evidence="1 2">
    <name type="scientific">Diphasiastrum complanatum</name>
    <name type="common">Issler's clubmoss</name>
    <name type="synonym">Lycopodium complanatum</name>
    <dbReference type="NCBI Taxonomy" id="34168"/>
    <lineage>
        <taxon>Eukaryota</taxon>
        <taxon>Viridiplantae</taxon>
        <taxon>Streptophyta</taxon>
        <taxon>Embryophyta</taxon>
        <taxon>Tracheophyta</taxon>
        <taxon>Lycopodiopsida</taxon>
        <taxon>Lycopodiales</taxon>
        <taxon>Lycopodiaceae</taxon>
        <taxon>Lycopodioideae</taxon>
        <taxon>Diphasiastrum</taxon>
    </lineage>
</organism>
<keyword evidence="2" id="KW-1185">Reference proteome</keyword>
<evidence type="ECO:0000313" key="1">
    <source>
        <dbReference type="EMBL" id="KAJ7514792.1"/>
    </source>
</evidence>
<dbReference type="Proteomes" id="UP001162992">
    <property type="component" value="Chromosome 23"/>
</dbReference>
<dbReference type="EMBL" id="CM055114">
    <property type="protein sequence ID" value="KAJ7514792.1"/>
    <property type="molecule type" value="Genomic_DNA"/>
</dbReference>
<comment type="caution">
    <text evidence="1">The sequence shown here is derived from an EMBL/GenBank/DDBJ whole genome shotgun (WGS) entry which is preliminary data.</text>
</comment>